<gene>
    <name evidence="2" type="ORF">G3M70_04280</name>
</gene>
<reference evidence="2 3" key="1">
    <citation type="submission" date="2020-02" db="EMBL/GenBank/DDBJ databases">
        <title>Genomic and physiological characterization of two novel Nitrospinaceae genera.</title>
        <authorList>
            <person name="Mueller A.J."/>
            <person name="Jung M.-Y."/>
            <person name="Strachan C.R."/>
            <person name="Herbold C.W."/>
            <person name="Kirkegaard R.H."/>
            <person name="Daims H."/>
        </authorList>
    </citation>
    <scope>NUCLEOTIDE SEQUENCE [LARGE SCALE GENOMIC DNA]</scope>
    <source>
        <strain evidence="2">EB</strain>
    </source>
</reference>
<dbReference type="SUPFAM" id="SSF69593">
    <property type="entry name" value="Glycerol-3-phosphate (1)-acyltransferase"/>
    <property type="match status" value="1"/>
</dbReference>
<dbReference type="AlphaFoldDB" id="A0A7T0FZ36"/>
<accession>A0A7T0FZ36</accession>
<dbReference type="EMBL" id="CP048685">
    <property type="protein sequence ID" value="QPJ61145.1"/>
    <property type="molecule type" value="Genomic_DNA"/>
</dbReference>
<dbReference type="CDD" id="cd07983">
    <property type="entry name" value="LPLAT_DUF374-like"/>
    <property type="match status" value="1"/>
</dbReference>
<evidence type="ECO:0000313" key="2">
    <source>
        <dbReference type="EMBL" id="QPJ61145.1"/>
    </source>
</evidence>
<dbReference type="Pfam" id="PF04028">
    <property type="entry name" value="DUF374"/>
    <property type="match status" value="1"/>
</dbReference>
<dbReference type="GO" id="GO:0016746">
    <property type="term" value="F:acyltransferase activity"/>
    <property type="evidence" value="ECO:0007669"/>
    <property type="project" value="UniProtKB-KW"/>
</dbReference>
<proteinExistence type="predicted"/>
<evidence type="ECO:0000313" key="3">
    <source>
        <dbReference type="Proteomes" id="UP000594688"/>
    </source>
</evidence>
<keyword evidence="2" id="KW-0808">Transferase</keyword>
<sequence>MKQILIKYILPYLAYLLLQVWCRTLRVTNLSPENEEYFENLPGRYIMTHWHSRIFFLLFYFRGRKDWNILVSPSQDAEVLARLGVLLGYTVVRGSSYKNTLAASKELLKALKRDERVVVVADGSRGPRHVAQVGSVQLSRITGAPLIPMTFGASPRHEFNSWDRFVLPLPFSKCTLNFGHPITLPKKADDRLLAQKQKELDEALNQITEAVD</sequence>
<dbReference type="Proteomes" id="UP000594688">
    <property type="component" value="Chromosome"/>
</dbReference>
<dbReference type="InterPro" id="IPR007172">
    <property type="entry name" value="DUF374"/>
</dbReference>
<evidence type="ECO:0000259" key="1">
    <source>
        <dbReference type="Pfam" id="PF04028"/>
    </source>
</evidence>
<feature type="domain" description="DUF374" evidence="1">
    <location>
        <begin position="61"/>
        <end position="128"/>
    </location>
</feature>
<dbReference type="KEGG" id="nli:G3M70_04280"/>
<organism evidence="2 3">
    <name type="scientific">Candidatus Nitronauta litoralis</name>
    <dbReference type="NCBI Taxonomy" id="2705533"/>
    <lineage>
        <taxon>Bacteria</taxon>
        <taxon>Pseudomonadati</taxon>
        <taxon>Nitrospinota/Tectimicrobiota group</taxon>
        <taxon>Nitrospinota</taxon>
        <taxon>Nitrospinia</taxon>
        <taxon>Nitrospinales</taxon>
        <taxon>Nitrospinaceae</taxon>
        <taxon>Candidatus Nitronauta</taxon>
    </lineage>
</organism>
<protein>
    <submittedName>
        <fullName evidence="2">Lysophospholipid acyltransferase family protein</fullName>
    </submittedName>
</protein>
<keyword evidence="2" id="KW-0012">Acyltransferase</keyword>
<name>A0A7T0FZ36_9BACT</name>